<dbReference type="Pfam" id="PF04795">
    <property type="entry name" value="PAPA-1"/>
    <property type="match status" value="1"/>
</dbReference>
<keyword evidence="1" id="KW-0175">Coiled coil</keyword>
<dbReference type="Proteomes" id="UP000008983">
    <property type="component" value="Unassembled WGS sequence"/>
</dbReference>
<evidence type="ECO:0000313" key="5">
    <source>
        <dbReference type="Proteomes" id="UP000008983"/>
    </source>
</evidence>
<organism evidence="4 5">
    <name type="scientific">Ichthyophthirius multifiliis</name>
    <name type="common">White spot disease agent</name>
    <name type="synonym">Ich</name>
    <dbReference type="NCBI Taxonomy" id="5932"/>
    <lineage>
        <taxon>Eukaryota</taxon>
        <taxon>Sar</taxon>
        <taxon>Alveolata</taxon>
        <taxon>Ciliophora</taxon>
        <taxon>Intramacronucleata</taxon>
        <taxon>Oligohymenophorea</taxon>
        <taxon>Hymenostomatida</taxon>
        <taxon>Ophryoglenina</taxon>
        <taxon>Ichthyophthirius</taxon>
    </lineage>
</organism>
<evidence type="ECO:0000256" key="1">
    <source>
        <dbReference type="SAM" id="Coils"/>
    </source>
</evidence>
<dbReference type="EMBL" id="GL984396">
    <property type="protein sequence ID" value="EGR26951.1"/>
    <property type="molecule type" value="Genomic_DNA"/>
</dbReference>
<dbReference type="SMART" id="SM01406">
    <property type="entry name" value="PAPA-1"/>
    <property type="match status" value="1"/>
</dbReference>
<evidence type="ECO:0000259" key="3">
    <source>
        <dbReference type="SMART" id="SM01406"/>
    </source>
</evidence>
<name>G0R6F1_ICHMU</name>
<feature type="domain" description="INO80 complex subunit B-like conserved region" evidence="3">
    <location>
        <begin position="230"/>
        <end position="316"/>
    </location>
</feature>
<dbReference type="InterPro" id="IPR006880">
    <property type="entry name" value="INO80B_C"/>
</dbReference>
<dbReference type="eggNOG" id="ENOG502R3B5">
    <property type="taxonomic scope" value="Eukaryota"/>
</dbReference>
<feature type="region of interest" description="Disordered" evidence="2">
    <location>
        <begin position="262"/>
        <end position="283"/>
    </location>
</feature>
<dbReference type="AlphaFoldDB" id="G0R6F1"/>
<protein>
    <recommendedName>
        <fullName evidence="3">INO80 complex subunit B-like conserved region domain-containing protein</fullName>
    </recommendedName>
</protein>
<gene>
    <name evidence="4" type="ORF">IMG5_204020</name>
</gene>
<feature type="region of interest" description="Disordered" evidence="2">
    <location>
        <begin position="46"/>
        <end position="73"/>
    </location>
</feature>
<dbReference type="GeneID" id="14903008"/>
<keyword evidence="5" id="KW-1185">Reference proteome</keyword>
<accession>G0R6F1</accession>
<feature type="compositionally biased region" description="Basic residues" evidence="2">
    <location>
        <begin position="58"/>
        <end position="69"/>
    </location>
</feature>
<evidence type="ECO:0000256" key="2">
    <source>
        <dbReference type="SAM" id="MobiDB-lite"/>
    </source>
</evidence>
<reference evidence="4 5" key="1">
    <citation type="submission" date="2011-07" db="EMBL/GenBank/DDBJ databases">
        <authorList>
            <person name="Coyne R."/>
            <person name="Brami D."/>
            <person name="Johnson J."/>
            <person name="Hostetler J."/>
            <person name="Hannick L."/>
            <person name="Clark T."/>
            <person name="Cassidy-Hanley D."/>
            <person name="Inman J."/>
        </authorList>
    </citation>
    <scope>NUCLEOTIDE SEQUENCE [LARGE SCALE GENOMIC DNA]</scope>
    <source>
        <strain evidence="4 5">G5</strain>
    </source>
</reference>
<proteinExistence type="predicted"/>
<evidence type="ECO:0000313" key="4">
    <source>
        <dbReference type="EMBL" id="EGR26951.1"/>
    </source>
</evidence>
<dbReference type="GO" id="GO:0031011">
    <property type="term" value="C:Ino80 complex"/>
    <property type="evidence" value="ECO:0007669"/>
    <property type="project" value="InterPro"/>
</dbReference>
<feature type="region of interest" description="Disordered" evidence="2">
    <location>
        <begin position="89"/>
        <end position="112"/>
    </location>
</feature>
<dbReference type="InParanoid" id="G0R6F1"/>
<sequence>MRIEFILKGQKVYEGDCSVQKTQDVQLLQDDLLLNPVKNFRNKKQVKFSHKNQDNKKQLHNQRGKKRRGAALDEDTNIKLYAKDIYQDKRKKQKKNADDESGVEYDSQASEDEQKLLELEGELEMELANIGDEEMDEFEDEDQLLDENDLEKQKPIAKILNNPKLKEAENLSELSLSENPVYQKLTQRQKNIIKNTVANQFGVTDQQQQQQQQQELQLEDKKKKKDLTEEDLIKKQEKEEKRRLQMQKQIENLKKQTVDKILNEAGTKQKKRKEREQQETNQRTHYQYRQLHPNEPRITYISNSNKGEFICINKNIYNPYLNPVVQQ</sequence>
<feature type="coiled-coil region" evidence="1">
    <location>
        <begin position="204"/>
        <end position="256"/>
    </location>
</feature>
<dbReference type="RefSeq" id="XP_004023835.1">
    <property type="nucleotide sequence ID" value="XM_004023786.1"/>
</dbReference>